<evidence type="ECO:0000313" key="1">
    <source>
        <dbReference type="EMBL" id="KAJ3001750.1"/>
    </source>
</evidence>
<comment type="caution">
    <text evidence="1">The sequence shown here is derived from an EMBL/GenBank/DDBJ whole genome shotgun (WGS) entry which is preliminary data.</text>
</comment>
<sequence>MLIQRAGSGMLPPPGFAPPPWEALAAEWATIPPPTTPTVTLGPCELVLGHDDQEPDDLAVPQLKLAQNPLPSGWSELGCIAEGTSGRALPALTMKDPGMTRAMCASYCGSHGYKLAGVEFSDECYCDNEVKNGASMNFLTWSECSNHCAGNSTFLPHPP</sequence>
<accession>A0ACC1PTZ8</accession>
<name>A0ACC1PTZ8_9APHY</name>
<evidence type="ECO:0000313" key="2">
    <source>
        <dbReference type="Proteomes" id="UP001144978"/>
    </source>
</evidence>
<protein>
    <submittedName>
        <fullName evidence="1">Uncharacterized protein</fullName>
    </submittedName>
</protein>
<reference evidence="1" key="1">
    <citation type="submission" date="2022-08" db="EMBL/GenBank/DDBJ databases">
        <title>Genome Sequence of Pycnoporus sanguineus.</title>
        <authorList>
            <person name="Buettner E."/>
        </authorList>
    </citation>
    <scope>NUCLEOTIDE SEQUENCE</scope>
    <source>
        <strain evidence="1">CG-C14</strain>
    </source>
</reference>
<gene>
    <name evidence="1" type="ORF">NUW54_g6235</name>
</gene>
<dbReference type="Proteomes" id="UP001144978">
    <property type="component" value="Unassembled WGS sequence"/>
</dbReference>
<keyword evidence="2" id="KW-1185">Reference proteome</keyword>
<proteinExistence type="predicted"/>
<organism evidence="1 2">
    <name type="scientific">Trametes sanguinea</name>
    <dbReference type="NCBI Taxonomy" id="158606"/>
    <lineage>
        <taxon>Eukaryota</taxon>
        <taxon>Fungi</taxon>
        <taxon>Dikarya</taxon>
        <taxon>Basidiomycota</taxon>
        <taxon>Agaricomycotina</taxon>
        <taxon>Agaricomycetes</taxon>
        <taxon>Polyporales</taxon>
        <taxon>Polyporaceae</taxon>
        <taxon>Trametes</taxon>
    </lineage>
</organism>
<dbReference type="EMBL" id="JANSHE010001637">
    <property type="protein sequence ID" value="KAJ3001750.1"/>
    <property type="molecule type" value="Genomic_DNA"/>
</dbReference>